<keyword evidence="2 5" id="KW-0808">Transferase</keyword>
<evidence type="ECO:0000313" key="7">
    <source>
        <dbReference type="EMBL" id="KAG1768416.1"/>
    </source>
</evidence>
<dbReference type="AlphaFoldDB" id="A0A9P6ZJ15"/>
<dbReference type="EMBL" id="JABBWD010000079">
    <property type="protein sequence ID" value="KAG1768416.1"/>
    <property type="molecule type" value="Genomic_DNA"/>
</dbReference>
<reference evidence="7" key="1">
    <citation type="journal article" date="2020" name="New Phytol.">
        <title>Comparative genomics reveals dynamic genome evolution in host specialist ectomycorrhizal fungi.</title>
        <authorList>
            <person name="Lofgren L.A."/>
            <person name="Nguyen N.H."/>
            <person name="Vilgalys R."/>
            <person name="Ruytinx J."/>
            <person name="Liao H.L."/>
            <person name="Branco S."/>
            <person name="Kuo A."/>
            <person name="LaButti K."/>
            <person name="Lipzen A."/>
            <person name="Andreopoulos W."/>
            <person name="Pangilinan J."/>
            <person name="Riley R."/>
            <person name="Hundley H."/>
            <person name="Na H."/>
            <person name="Barry K."/>
            <person name="Grigoriev I.V."/>
            <person name="Stajich J.E."/>
            <person name="Kennedy P.G."/>
        </authorList>
    </citation>
    <scope>NUCLEOTIDE SEQUENCE</scope>
    <source>
        <strain evidence="7">DOB743</strain>
    </source>
</reference>
<evidence type="ECO:0000256" key="4">
    <source>
        <dbReference type="PIRSR" id="PIRSR600542-1"/>
    </source>
</evidence>
<evidence type="ECO:0000256" key="1">
    <source>
        <dbReference type="ARBA" id="ARBA00005232"/>
    </source>
</evidence>
<organism evidence="7 8">
    <name type="scientific">Suillus placidus</name>
    <dbReference type="NCBI Taxonomy" id="48579"/>
    <lineage>
        <taxon>Eukaryota</taxon>
        <taxon>Fungi</taxon>
        <taxon>Dikarya</taxon>
        <taxon>Basidiomycota</taxon>
        <taxon>Agaricomycotina</taxon>
        <taxon>Agaricomycetes</taxon>
        <taxon>Agaricomycetidae</taxon>
        <taxon>Boletales</taxon>
        <taxon>Suillineae</taxon>
        <taxon>Suillaceae</taxon>
        <taxon>Suillus</taxon>
    </lineage>
</organism>
<keyword evidence="3 5" id="KW-0012">Acyltransferase</keyword>
<dbReference type="Pfam" id="PF00755">
    <property type="entry name" value="Carn_acyltransf"/>
    <property type="match status" value="1"/>
</dbReference>
<comment type="similarity">
    <text evidence="1 5">Belongs to the carnitine/choline acetyltransferase family.</text>
</comment>
<dbReference type="InterPro" id="IPR039551">
    <property type="entry name" value="Cho/carn_acyl_trans"/>
</dbReference>
<dbReference type="OrthoDB" id="240216at2759"/>
<dbReference type="PROSITE" id="PS00440">
    <property type="entry name" value="ACYLTRANSF_C_2"/>
    <property type="match status" value="1"/>
</dbReference>
<evidence type="ECO:0000313" key="8">
    <source>
        <dbReference type="Proteomes" id="UP000714275"/>
    </source>
</evidence>
<dbReference type="PANTHER" id="PTHR22589">
    <property type="entry name" value="CARNITINE O-ACYLTRANSFERASE"/>
    <property type="match status" value="1"/>
</dbReference>
<accession>A0A9P6ZJ15</accession>
<dbReference type="Proteomes" id="UP000714275">
    <property type="component" value="Unassembled WGS sequence"/>
</dbReference>
<keyword evidence="8" id="KW-1185">Reference proteome</keyword>
<protein>
    <submittedName>
        <fullName evidence="7">Acyltransferase ChoActase/COT/CPT</fullName>
    </submittedName>
</protein>
<dbReference type="InterPro" id="IPR023213">
    <property type="entry name" value="CAT-like_dom_sf"/>
</dbReference>
<evidence type="ECO:0000256" key="2">
    <source>
        <dbReference type="ARBA" id="ARBA00022679"/>
    </source>
</evidence>
<evidence type="ECO:0000256" key="5">
    <source>
        <dbReference type="RuleBase" id="RU003801"/>
    </source>
</evidence>
<proteinExistence type="inferred from homology"/>
<dbReference type="PANTHER" id="PTHR22589:SF103">
    <property type="entry name" value="CARNITINE O-ACETYL-TRANSFERASE, ISOFORM A-RELATED"/>
    <property type="match status" value="1"/>
</dbReference>
<gene>
    <name evidence="7" type="ORF">EV702DRAFT_719256</name>
</gene>
<dbReference type="Gene3D" id="3.30.559.70">
    <property type="entry name" value="Choline/Carnitine o-acyltransferase, domain 2"/>
    <property type="match status" value="1"/>
</dbReference>
<dbReference type="InterPro" id="IPR000542">
    <property type="entry name" value="Carn_acyl_trans"/>
</dbReference>
<dbReference type="Gene3D" id="3.30.559.10">
    <property type="entry name" value="Chloramphenicol acetyltransferase-like domain"/>
    <property type="match status" value="1"/>
</dbReference>
<dbReference type="GO" id="GO:0016746">
    <property type="term" value="F:acyltransferase activity"/>
    <property type="evidence" value="ECO:0007669"/>
    <property type="project" value="UniProtKB-KW"/>
</dbReference>
<name>A0A9P6ZJ15_9AGAM</name>
<dbReference type="InterPro" id="IPR042231">
    <property type="entry name" value="Cho/carn_acyl_trans_2"/>
</dbReference>
<evidence type="ECO:0000259" key="6">
    <source>
        <dbReference type="Pfam" id="PF00755"/>
    </source>
</evidence>
<dbReference type="SUPFAM" id="SSF52777">
    <property type="entry name" value="CoA-dependent acyltransferases"/>
    <property type="match status" value="2"/>
</dbReference>
<evidence type="ECO:0000256" key="3">
    <source>
        <dbReference type="ARBA" id="ARBA00023315"/>
    </source>
</evidence>
<feature type="domain" description="Choline/carnitine acyltransferase" evidence="6">
    <location>
        <begin position="53"/>
        <end position="603"/>
    </location>
</feature>
<feature type="active site" description="Proton acceptor" evidence="4">
    <location>
        <position position="359"/>
    </location>
</feature>
<comment type="caution">
    <text evidence="7">The sequence shown here is derived from an EMBL/GenBank/DDBJ whole genome shotgun (WGS) entry which is preliminary data.</text>
</comment>
<sequence>MLAKLPPFIVRRGPLLLRKIHMPSLTGPRPVDWKSAAPPIPNFAPQHDSLPRLPVPNLTGTLKRLKMSLLPLAHSEAEFADAAKKIDAFGSHAGSGNLLQSRLLQRANEREQWLEEWWDNLGYLGYRDSVVVNVSYYYGFDGQPAHLPQSPAARAAGLARGALVFRQKLLSGQVSPDGTKEGQFCMDTYRWMFDCCRIPGLQGLDWSISHAGFKADELGHIIIVRRNRFWKLKGIVNGRILSMAELEKQIQYVYDSTTEEYPGVGVLTASNRDVWAKDHAHLAANPHNASILHTIHSSAFLISLDTDTPTSPVDHSRSLWHGSLSPSTSDAPGLKNRWVDKPVEFIIFDNARAGLMGEHSVMDGTPTARMCDEVLDWLADPAFDLGVPSAIPPPEPEPLDFVVDDTTRTAIDKASKAAYELADSQSMSYHLTSYGKAAIKAFRVSPDSWAQMIIQLAYARFLRARGLNREGGTYEAATTRKYWKGRTETIRVVTSQSDAFVSAMDDPHISHEDRKQLFDAAAKSHIVLAKAAGTGEGVDRHMLGLKLCLKEGEPVPELYNDPLYKRSGNWVLSTSAVFSDHFPVYGWGEVVPEGFGVAYMTGYDGTFKWDDYVRVLSFTHIHTDRLQYTVTSRKEMPNQEFMDEIARAAVDLYDLHAGQLKSML</sequence>